<organism evidence="3 4">
    <name type="scientific">Rodentibacter ratti</name>
    <dbReference type="NCBI Taxonomy" id="1906745"/>
    <lineage>
        <taxon>Bacteria</taxon>
        <taxon>Pseudomonadati</taxon>
        <taxon>Pseudomonadota</taxon>
        <taxon>Gammaproteobacteria</taxon>
        <taxon>Pasteurellales</taxon>
        <taxon>Pasteurellaceae</taxon>
        <taxon>Rodentibacter</taxon>
    </lineage>
</organism>
<dbReference type="AlphaFoldDB" id="A0A1V3LBT0"/>
<dbReference type="Proteomes" id="UP000189549">
    <property type="component" value="Unassembled WGS sequence"/>
</dbReference>
<dbReference type="InterPro" id="IPR058408">
    <property type="entry name" value="DUF8095"/>
</dbReference>
<keyword evidence="1" id="KW-0732">Signal</keyword>
<feature type="signal peptide" evidence="1">
    <location>
        <begin position="1"/>
        <end position="31"/>
    </location>
</feature>
<gene>
    <name evidence="3" type="ORF">BKG93_01200</name>
</gene>
<dbReference type="STRING" id="1906745.BKG94_01050"/>
<evidence type="ECO:0000313" key="3">
    <source>
        <dbReference type="EMBL" id="OOF87574.1"/>
    </source>
</evidence>
<name>A0A1V3LBT0_9PAST</name>
<comment type="caution">
    <text evidence="3">The sequence shown here is derived from an EMBL/GenBank/DDBJ whole genome shotgun (WGS) entry which is preliminary data.</text>
</comment>
<dbReference type="Pfam" id="PF26367">
    <property type="entry name" value="DUF8095"/>
    <property type="match status" value="1"/>
</dbReference>
<sequence>MNNIRRSMKYYTYLLCFSVLSFLPLSFSASAKTIVDERGEATRKNLTRYIDSKGQRILDPSTSIRDVKNLANSVEFEVYMINEDFSSRSIFVSGEGVCNGFEGDNGVDFTNSTNNYINPNDDSEYYGGVIGASIYRQNEPKNVQYVPVYVINNPQLEKEIRQREEGQTKQIIKDKVDSNKQLLDKMVCKKGEK</sequence>
<proteinExistence type="predicted"/>
<feature type="domain" description="DUF8095" evidence="2">
    <location>
        <begin position="47"/>
        <end position="185"/>
    </location>
</feature>
<evidence type="ECO:0000256" key="1">
    <source>
        <dbReference type="SAM" id="SignalP"/>
    </source>
</evidence>
<reference evidence="3 4" key="1">
    <citation type="submission" date="2016-10" db="EMBL/GenBank/DDBJ databases">
        <title>Rodentibacter gen. nov. and new species.</title>
        <authorList>
            <person name="Christensen H."/>
        </authorList>
    </citation>
    <scope>NUCLEOTIDE SEQUENCE [LARGE SCALE GENOMIC DNA]</scope>
    <source>
        <strain evidence="3 4">Ppn157</strain>
    </source>
</reference>
<evidence type="ECO:0000259" key="2">
    <source>
        <dbReference type="Pfam" id="PF26367"/>
    </source>
</evidence>
<feature type="chain" id="PRO_5013228714" description="DUF8095 domain-containing protein" evidence="1">
    <location>
        <begin position="32"/>
        <end position="193"/>
    </location>
</feature>
<evidence type="ECO:0000313" key="4">
    <source>
        <dbReference type="Proteomes" id="UP000189549"/>
    </source>
</evidence>
<accession>A0A1V3LBT0</accession>
<protein>
    <recommendedName>
        <fullName evidence="2">DUF8095 domain-containing protein</fullName>
    </recommendedName>
</protein>
<dbReference type="EMBL" id="MLAH01000007">
    <property type="protein sequence ID" value="OOF87574.1"/>
    <property type="molecule type" value="Genomic_DNA"/>
</dbReference>